<dbReference type="Proteomes" id="UP000548304">
    <property type="component" value="Unassembled WGS sequence"/>
</dbReference>
<evidence type="ECO:0000256" key="1">
    <source>
        <dbReference type="ARBA" id="ARBA00022763"/>
    </source>
</evidence>
<evidence type="ECO:0000313" key="6">
    <source>
        <dbReference type="Proteomes" id="UP000548304"/>
    </source>
</evidence>
<organism evidence="5 6">
    <name type="scientific">Actinopolyspora biskrensis</name>
    <dbReference type="NCBI Taxonomy" id="1470178"/>
    <lineage>
        <taxon>Bacteria</taxon>
        <taxon>Bacillati</taxon>
        <taxon>Actinomycetota</taxon>
        <taxon>Actinomycetes</taxon>
        <taxon>Actinopolysporales</taxon>
        <taxon>Actinopolysporaceae</taxon>
        <taxon>Actinopolyspora</taxon>
    </lineage>
</organism>
<dbReference type="AlphaFoldDB" id="A0A852Z228"/>
<evidence type="ECO:0000256" key="3">
    <source>
        <dbReference type="ARBA" id="ARBA00023204"/>
    </source>
</evidence>
<keyword evidence="3" id="KW-0234">DNA repair</keyword>
<gene>
    <name evidence="5" type="ORF">FHR84_003411</name>
</gene>
<dbReference type="SUPFAM" id="SSF52980">
    <property type="entry name" value="Restriction endonuclease-like"/>
    <property type="match status" value="1"/>
</dbReference>
<sequence length="277" mass="31053">MQGQLAFYGIPDRLVRVTPAKLAAWSNCPRRYRFGYVDTPRPSRGPAMAHTTLGAVLHNALRVLYELPVGQRTPSRARELVREHWKNDGFAGPRQSGDFMARAQDWLAEYVERWGTAAKPVGVEKWVSATTGTIIVQGRVDRVDERDGELVIVDYKAGRRPPEVDDVRKSQALALYALALQGMSHTRCRRVELHHLRTAEVVGWRHSTGSLAEHRERAEELAREFEEATAAVEAGADRERAFPARPGGQCAACEFRRHCPEGQRATPEVDPWALLGE</sequence>
<dbReference type="GO" id="GO:0004527">
    <property type="term" value="F:exonuclease activity"/>
    <property type="evidence" value="ECO:0007669"/>
    <property type="project" value="UniProtKB-KW"/>
</dbReference>
<keyword evidence="1" id="KW-0227">DNA damage</keyword>
<dbReference type="InterPro" id="IPR011335">
    <property type="entry name" value="Restrct_endonuc-II-like"/>
</dbReference>
<protein>
    <submittedName>
        <fullName evidence="5">RecB family exonuclease</fullName>
    </submittedName>
</protein>
<name>A0A852Z228_9ACTN</name>
<reference evidence="5 6" key="1">
    <citation type="submission" date="2020-07" db="EMBL/GenBank/DDBJ databases">
        <title>Genomic Encyclopedia of Type Strains, Phase III (KMG-III): the genomes of soil and plant-associated and newly described type strains.</title>
        <authorList>
            <person name="Whitman W."/>
        </authorList>
    </citation>
    <scope>NUCLEOTIDE SEQUENCE [LARGE SCALE GENOMIC DNA]</scope>
    <source>
        <strain evidence="5 6">CECT 8576</strain>
    </source>
</reference>
<evidence type="ECO:0000256" key="2">
    <source>
        <dbReference type="ARBA" id="ARBA00022806"/>
    </source>
</evidence>
<accession>A0A852Z228</accession>
<evidence type="ECO:0000259" key="4">
    <source>
        <dbReference type="Pfam" id="PF12705"/>
    </source>
</evidence>
<feature type="domain" description="PD-(D/E)XK endonuclease-like" evidence="4">
    <location>
        <begin position="17"/>
        <end position="260"/>
    </location>
</feature>
<dbReference type="GO" id="GO:0006281">
    <property type="term" value="P:DNA repair"/>
    <property type="evidence" value="ECO:0007669"/>
    <property type="project" value="UniProtKB-KW"/>
</dbReference>
<keyword evidence="5" id="KW-0269">Exonuclease</keyword>
<dbReference type="InterPro" id="IPR038726">
    <property type="entry name" value="PDDEXK_AddAB-type"/>
</dbReference>
<dbReference type="Pfam" id="PF12705">
    <property type="entry name" value="PDDEXK_1"/>
    <property type="match status" value="1"/>
</dbReference>
<evidence type="ECO:0000313" key="5">
    <source>
        <dbReference type="EMBL" id="NYH80062.1"/>
    </source>
</evidence>
<comment type="caution">
    <text evidence="5">The sequence shown here is derived from an EMBL/GenBank/DDBJ whole genome shotgun (WGS) entry which is preliminary data.</text>
</comment>
<dbReference type="InterPro" id="IPR011604">
    <property type="entry name" value="PDDEXK-like_dom_sf"/>
</dbReference>
<keyword evidence="2" id="KW-0067">ATP-binding</keyword>
<dbReference type="RefSeq" id="WP_179536432.1">
    <property type="nucleotide sequence ID" value="NZ_JACBYW010000006.1"/>
</dbReference>
<keyword evidence="5" id="KW-0540">Nuclease</keyword>
<dbReference type="Gene3D" id="3.90.320.10">
    <property type="match status" value="1"/>
</dbReference>
<keyword evidence="5" id="KW-0378">Hydrolase</keyword>
<keyword evidence="6" id="KW-1185">Reference proteome</keyword>
<keyword evidence="2" id="KW-0347">Helicase</keyword>
<dbReference type="EMBL" id="JACBYW010000006">
    <property type="protein sequence ID" value="NYH80062.1"/>
    <property type="molecule type" value="Genomic_DNA"/>
</dbReference>
<dbReference type="GO" id="GO:0004386">
    <property type="term" value="F:helicase activity"/>
    <property type="evidence" value="ECO:0007669"/>
    <property type="project" value="UniProtKB-KW"/>
</dbReference>
<keyword evidence="2" id="KW-0547">Nucleotide-binding</keyword>
<proteinExistence type="predicted"/>